<feature type="signal peptide" evidence="8">
    <location>
        <begin position="1"/>
        <end position="30"/>
    </location>
</feature>
<keyword evidence="6" id="KW-1015">Disulfide bond</keyword>
<feature type="domain" description="Peptidase S1" evidence="9">
    <location>
        <begin position="37"/>
        <end position="374"/>
    </location>
</feature>
<dbReference type="Proteomes" id="UP000245119">
    <property type="component" value="Linkage Group LG1"/>
</dbReference>
<keyword evidence="8" id="KW-0732">Signal</keyword>
<dbReference type="OrthoDB" id="10059102at2759"/>
<evidence type="ECO:0000256" key="8">
    <source>
        <dbReference type="SAM" id="SignalP"/>
    </source>
</evidence>
<name>A0A2T7Q0T9_POMCA</name>
<evidence type="ECO:0000313" key="10">
    <source>
        <dbReference type="EMBL" id="PVD39257.1"/>
    </source>
</evidence>
<dbReference type="InterPro" id="IPR050127">
    <property type="entry name" value="Serine_Proteases_S1"/>
</dbReference>
<dbReference type="PROSITE" id="PS50240">
    <property type="entry name" value="TRYPSIN_DOM"/>
    <property type="match status" value="1"/>
</dbReference>
<dbReference type="InterPro" id="IPR018114">
    <property type="entry name" value="TRYPSIN_HIS"/>
</dbReference>
<dbReference type="PROSITE" id="PS00134">
    <property type="entry name" value="TRYPSIN_HIS"/>
    <property type="match status" value="1"/>
</dbReference>
<proteinExistence type="predicted"/>
<dbReference type="PANTHER" id="PTHR24264">
    <property type="entry name" value="TRYPSIN-RELATED"/>
    <property type="match status" value="1"/>
</dbReference>
<dbReference type="PROSITE" id="PS00135">
    <property type="entry name" value="TRYPSIN_SER"/>
    <property type="match status" value="1"/>
</dbReference>
<accession>A0A2T7Q0T9</accession>
<dbReference type="InterPro" id="IPR001254">
    <property type="entry name" value="Trypsin_dom"/>
</dbReference>
<protein>
    <recommendedName>
        <fullName evidence="9">Peptidase S1 domain-containing protein</fullName>
    </recommendedName>
</protein>
<dbReference type="SMART" id="SM00020">
    <property type="entry name" value="Tryp_SPc"/>
    <property type="match status" value="1"/>
</dbReference>
<organism evidence="10 11">
    <name type="scientific">Pomacea canaliculata</name>
    <name type="common">Golden apple snail</name>
    <dbReference type="NCBI Taxonomy" id="400727"/>
    <lineage>
        <taxon>Eukaryota</taxon>
        <taxon>Metazoa</taxon>
        <taxon>Spiralia</taxon>
        <taxon>Lophotrochozoa</taxon>
        <taxon>Mollusca</taxon>
        <taxon>Gastropoda</taxon>
        <taxon>Caenogastropoda</taxon>
        <taxon>Architaenioglossa</taxon>
        <taxon>Ampullarioidea</taxon>
        <taxon>Ampullariidae</taxon>
        <taxon>Pomacea</taxon>
    </lineage>
</organism>
<dbReference type="GO" id="GO:0004252">
    <property type="term" value="F:serine-type endopeptidase activity"/>
    <property type="evidence" value="ECO:0007669"/>
    <property type="project" value="InterPro"/>
</dbReference>
<sequence>MNMPSDTYTIVWRAAVVVLLLASKAHISSAGGRYKRVVGGQPLRAGEWPWLVSLHFLGSHSFQQLLGLKHLCGGTLIHPEWVLTAAHCVHKLSGSPELLELEDPRMWVAVLGEHDRTVNEDTEQRIGVAAIIRHPGYTLIPKFSKDIALMKLSQPAVLSDYVKPIALHVQPDLPAHAYSCRQAKENKKQRVADGMYRDEPRGVSLFGNQGFRDQRVFGNPKRVLPNHYPPLAPICPVSNHPTVIDNLLEKMNLGQQCYTAGWGQQVPDDPGQPQYGNGTLVPHVLRMLRVPQMACWAAYLFSWPLIDSTVLCYAANHHSDTCKGDSGGPLLCYVSERPLLVGIVSVGFGCAVPRYPGVYTRVSSYVDWIQEVVAGDSATSRDKK</sequence>
<dbReference type="Pfam" id="PF00089">
    <property type="entry name" value="Trypsin"/>
    <property type="match status" value="2"/>
</dbReference>
<comment type="caution">
    <text evidence="10">The sequence shown here is derived from an EMBL/GenBank/DDBJ whole genome shotgun (WGS) entry which is preliminary data.</text>
</comment>
<evidence type="ECO:0000313" key="11">
    <source>
        <dbReference type="Proteomes" id="UP000245119"/>
    </source>
</evidence>
<dbReference type="SUPFAM" id="SSF50494">
    <property type="entry name" value="Trypsin-like serine proteases"/>
    <property type="match status" value="1"/>
</dbReference>
<keyword evidence="3 7" id="KW-0645">Protease</keyword>
<dbReference type="EMBL" id="PZQS01000001">
    <property type="protein sequence ID" value="PVD39257.1"/>
    <property type="molecule type" value="Genomic_DNA"/>
</dbReference>
<dbReference type="GO" id="GO:0005615">
    <property type="term" value="C:extracellular space"/>
    <property type="evidence" value="ECO:0007669"/>
    <property type="project" value="TreeGrafter"/>
</dbReference>
<gene>
    <name evidence="10" type="ORF">C0Q70_01885</name>
</gene>
<comment type="subcellular location">
    <subcellularLocation>
        <location evidence="1">Secreted</location>
    </subcellularLocation>
</comment>
<feature type="chain" id="PRO_5015507268" description="Peptidase S1 domain-containing protein" evidence="8">
    <location>
        <begin position="31"/>
        <end position="384"/>
    </location>
</feature>
<evidence type="ECO:0000256" key="1">
    <source>
        <dbReference type="ARBA" id="ARBA00004613"/>
    </source>
</evidence>
<evidence type="ECO:0000256" key="2">
    <source>
        <dbReference type="ARBA" id="ARBA00022525"/>
    </source>
</evidence>
<reference evidence="10 11" key="1">
    <citation type="submission" date="2018-04" db="EMBL/GenBank/DDBJ databases">
        <title>The genome of golden apple snail Pomacea canaliculata provides insight into stress tolerance and invasive adaptation.</title>
        <authorList>
            <person name="Liu C."/>
            <person name="Liu B."/>
            <person name="Ren Y."/>
            <person name="Zhang Y."/>
            <person name="Wang H."/>
            <person name="Li S."/>
            <person name="Jiang F."/>
            <person name="Yin L."/>
            <person name="Zhang G."/>
            <person name="Qian W."/>
            <person name="Fan W."/>
        </authorList>
    </citation>
    <scope>NUCLEOTIDE SEQUENCE [LARGE SCALE GENOMIC DNA]</scope>
    <source>
        <strain evidence="10">SZHN2017</strain>
        <tissue evidence="10">Muscle</tissue>
    </source>
</reference>
<dbReference type="InterPro" id="IPR001314">
    <property type="entry name" value="Peptidase_S1A"/>
</dbReference>
<keyword evidence="4 7" id="KW-0378">Hydrolase</keyword>
<keyword evidence="5 7" id="KW-0720">Serine protease</keyword>
<dbReference type="CDD" id="cd00190">
    <property type="entry name" value="Tryp_SPc"/>
    <property type="match status" value="1"/>
</dbReference>
<dbReference type="GO" id="GO:0006508">
    <property type="term" value="P:proteolysis"/>
    <property type="evidence" value="ECO:0007669"/>
    <property type="project" value="UniProtKB-KW"/>
</dbReference>
<dbReference type="PANTHER" id="PTHR24264:SF65">
    <property type="entry name" value="SRCR DOMAIN-CONTAINING PROTEIN"/>
    <property type="match status" value="1"/>
</dbReference>
<dbReference type="InterPro" id="IPR009003">
    <property type="entry name" value="Peptidase_S1_PA"/>
</dbReference>
<dbReference type="FunFam" id="2.40.10.10:FF:000068">
    <property type="entry name" value="transmembrane protease serine 2"/>
    <property type="match status" value="1"/>
</dbReference>
<evidence type="ECO:0000256" key="4">
    <source>
        <dbReference type="ARBA" id="ARBA00022801"/>
    </source>
</evidence>
<dbReference type="OMA" id="HECYTAG"/>
<evidence type="ECO:0000256" key="3">
    <source>
        <dbReference type="ARBA" id="ARBA00022670"/>
    </source>
</evidence>
<evidence type="ECO:0000256" key="6">
    <source>
        <dbReference type="ARBA" id="ARBA00023157"/>
    </source>
</evidence>
<dbReference type="STRING" id="400727.A0A2T7Q0T9"/>
<keyword evidence="11" id="KW-1185">Reference proteome</keyword>
<dbReference type="InterPro" id="IPR043504">
    <property type="entry name" value="Peptidase_S1_PA_chymotrypsin"/>
</dbReference>
<dbReference type="Gene3D" id="2.40.10.10">
    <property type="entry name" value="Trypsin-like serine proteases"/>
    <property type="match status" value="2"/>
</dbReference>
<evidence type="ECO:0000256" key="7">
    <source>
        <dbReference type="RuleBase" id="RU363034"/>
    </source>
</evidence>
<dbReference type="PRINTS" id="PR00722">
    <property type="entry name" value="CHYMOTRYPSIN"/>
</dbReference>
<dbReference type="InterPro" id="IPR033116">
    <property type="entry name" value="TRYPSIN_SER"/>
</dbReference>
<evidence type="ECO:0000259" key="9">
    <source>
        <dbReference type="PROSITE" id="PS50240"/>
    </source>
</evidence>
<keyword evidence="2" id="KW-0964">Secreted</keyword>
<evidence type="ECO:0000256" key="5">
    <source>
        <dbReference type="ARBA" id="ARBA00022825"/>
    </source>
</evidence>
<dbReference type="AlphaFoldDB" id="A0A2T7Q0T9"/>